<protein>
    <submittedName>
        <fullName evidence="2">DUF4249 domain-containing protein</fullName>
    </submittedName>
</protein>
<evidence type="ECO:0000313" key="3">
    <source>
        <dbReference type="Proteomes" id="UP000266441"/>
    </source>
</evidence>
<dbReference type="Pfam" id="PF14054">
    <property type="entry name" value="DUF4249"/>
    <property type="match status" value="1"/>
</dbReference>
<dbReference type="OrthoDB" id="1466461at2"/>
<dbReference type="InterPro" id="IPR025345">
    <property type="entry name" value="DUF4249"/>
</dbReference>
<dbReference type="Proteomes" id="UP000266441">
    <property type="component" value="Unassembled WGS sequence"/>
</dbReference>
<evidence type="ECO:0000256" key="1">
    <source>
        <dbReference type="SAM" id="SignalP"/>
    </source>
</evidence>
<dbReference type="EMBL" id="QWET01000024">
    <property type="protein sequence ID" value="RIH63200.1"/>
    <property type="molecule type" value="Genomic_DNA"/>
</dbReference>
<organism evidence="2 3">
    <name type="scientific">Mariniphaga sediminis</name>
    <dbReference type="NCBI Taxonomy" id="1628158"/>
    <lineage>
        <taxon>Bacteria</taxon>
        <taxon>Pseudomonadati</taxon>
        <taxon>Bacteroidota</taxon>
        <taxon>Bacteroidia</taxon>
        <taxon>Marinilabiliales</taxon>
        <taxon>Prolixibacteraceae</taxon>
        <taxon>Mariniphaga</taxon>
    </lineage>
</organism>
<sequence>MKLKTLFIILLASILFLSCEKDVTIDFDRPVKLCLNCILNPDSTITARLTLSRNIENSTTFQPVDDATIILYENGTELNALTSEGEGNYYLNYHPKTQNEYKIVVLHPDFDNLEATTAIPLQPVVYHQPDTLEYIEAGLFYLLDVHYEIHDTPGPTNYWFYWKHTLHGITYSSAGLLSIKAPFIDDFNRTIDSDAKYGFVYSYYVRISDVGYEESTLGFEAGGKTGSFTHFLSADEHYDKYIKSSVKARLNSEGELPFKEPVQIYSNIENGYGIFGSCAITTIKL</sequence>
<dbReference type="AlphaFoldDB" id="A0A399CYQ6"/>
<gene>
    <name evidence="2" type="ORF">D1164_20980</name>
</gene>
<feature type="chain" id="PRO_5017276602" evidence="1">
    <location>
        <begin position="21"/>
        <end position="285"/>
    </location>
</feature>
<comment type="caution">
    <text evidence="2">The sequence shown here is derived from an EMBL/GenBank/DDBJ whole genome shotgun (WGS) entry which is preliminary data.</text>
</comment>
<feature type="signal peptide" evidence="1">
    <location>
        <begin position="1"/>
        <end position="20"/>
    </location>
</feature>
<proteinExistence type="predicted"/>
<keyword evidence="1" id="KW-0732">Signal</keyword>
<dbReference type="RefSeq" id="WP_119351867.1">
    <property type="nucleotide sequence ID" value="NZ_QWET01000024.1"/>
</dbReference>
<evidence type="ECO:0000313" key="2">
    <source>
        <dbReference type="EMBL" id="RIH63200.1"/>
    </source>
</evidence>
<dbReference type="PROSITE" id="PS51257">
    <property type="entry name" value="PROKAR_LIPOPROTEIN"/>
    <property type="match status" value="1"/>
</dbReference>
<accession>A0A399CYQ6</accession>
<name>A0A399CYQ6_9BACT</name>
<keyword evidence="3" id="KW-1185">Reference proteome</keyword>
<reference evidence="2 3" key="1">
    <citation type="journal article" date="2015" name="Int. J. Syst. Evol. Microbiol.">
        <title>Mariniphaga sediminis sp. nov., isolated from coastal sediment.</title>
        <authorList>
            <person name="Wang F.Q."/>
            <person name="Shen Q.Y."/>
            <person name="Chen G.J."/>
            <person name="Du Z.J."/>
        </authorList>
    </citation>
    <scope>NUCLEOTIDE SEQUENCE [LARGE SCALE GENOMIC DNA]</scope>
    <source>
        <strain evidence="2 3">SY21</strain>
    </source>
</reference>